<keyword evidence="6 9" id="KW-1133">Transmembrane helix</keyword>
<feature type="transmembrane region" description="Helical" evidence="9">
    <location>
        <begin position="245"/>
        <end position="263"/>
    </location>
</feature>
<dbReference type="GO" id="GO:0098554">
    <property type="term" value="C:cytoplasmic side of endoplasmic reticulum membrane"/>
    <property type="evidence" value="ECO:0007669"/>
    <property type="project" value="TreeGrafter"/>
</dbReference>
<dbReference type="EMBL" id="JALJOV010001212">
    <property type="protein sequence ID" value="KAK9852089.1"/>
    <property type="molecule type" value="Genomic_DNA"/>
</dbReference>
<keyword evidence="5" id="KW-0256">Endoplasmic reticulum</keyword>
<dbReference type="GO" id="GO:0098553">
    <property type="term" value="C:lumenal side of endoplasmic reticulum membrane"/>
    <property type="evidence" value="ECO:0007669"/>
    <property type="project" value="TreeGrafter"/>
</dbReference>
<evidence type="ECO:0000256" key="1">
    <source>
        <dbReference type="ARBA" id="ARBA00004477"/>
    </source>
</evidence>
<feature type="transmembrane region" description="Helical" evidence="9">
    <location>
        <begin position="6"/>
        <end position="24"/>
    </location>
</feature>
<evidence type="ECO:0000256" key="3">
    <source>
        <dbReference type="ARBA" id="ARBA00022692"/>
    </source>
</evidence>
<feature type="transmembrane region" description="Helical" evidence="9">
    <location>
        <begin position="186"/>
        <end position="205"/>
    </location>
</feature>
<gene>
    <name evidence="10" type="ORF">WJX84_002949</name>
</gene>
<dbReference type="AlphaFoldDB" id="A0AAW1SNU6"/>
<evidence type="ECO:0000256" key="7">
    <source>
        <dbReference type="ARBA" id="ARBA00023136"/>
    </source>
</evidence>
<keyword evidence="11" id="KW-1185">Reference proteome</keyword>
<name>A0AAW1SNU6_9CHLO</name>
<dbReference type="SMART" id="SM00730">
    <property type="entry name" value="PSN"/>
    <property type="match status" value="1"/>
</dbReference>
<dbReference type="GO" id="GO:0042500">
    <property type="term" value="F:aspartic endopeptidase activity, intramembrane cleaving"/>
    <property type="evidence" value="ECO:0007669"/>
    <property type="project" value="InterPro"/>
</dbReference>
<evidence type="ECO:0008006" key="12">
    <source>
        <dbReference type="Google" id="ProtNLM"/>
    </source>
</evidence>
<feature type="transmembrane region" description="Helical" evidence="9">
    <location>
        <begin position="36"/>
        <end position="60"/>
    </location>
</feature>
<evidence type="ECO:0000313" key="11">
    <source>
        <dbReference type="Proteomes" id="UP001485043"/>
    </source>
</evidence>
<feature type="transmembrane region" description="Helical" evidence="9">
    <location>
        <begin position="217"/>
        <end position="239"/>
    </location>
</feature>
<proteinExistence type="inferred from homology"/>
<sequence length="325" mass="35259">MSRKDAMRFPIIGSAILLGLFLLFKFLPKDLVNRALTLYFVLLGLLAIASTLAPFVHAIMPTDLAEREIKLPSISIQYVLKEPLELEATVAELISGLASLPFCVWYISKKHWTANNALGLAFSIQGIEHLSLGSIQTGTILLSGLFFYDIFWVFCTPVMVSVAKSFDAPIKLLFPRLPAGSEKMPFAMLGLGDIVIPGIFVALILRYDASRHFKSKYFVSAFGGYVLGLATTIAVMVFFNAAQPALLYIVPAVLGCVGIHAALMDEFNEVFNFSESPDTKNAAVDAAAEVNVTQAIASSSTSKRQDSPLQLASSNAHSATSRKDD</sequence>
<keyword evidence="3 9" id="KW-0812">Transmembrane</keyword>
<dbReference type="PANTHER" id="PTHR12174">
    <property type="entry name" value="SIGNAL PEPTIDE PEPTIDASE"/>
    <property type="match status" value="1"/>
</dbReference>
<evidence type="ECO:0000256" key="8">
    <source>
        <dbReference type="SAM" id="MobiDB-lite"/>
    </source>
</evidence>
<evidence type="ECO:0000256" key="6">
    <source>
        <dbReference type="ARBA" id="ARBA00022989"/>
    </source>
</evidence>
<dbReference type="Proteomes" id="UP001485043">
    <property type="component" value="Unassembled WGS sequence"/>
</dbReference>
<accession>A0AAW1SNU6</accession>
<evidence type="ECO:0000256" key="4">
    <source>
        <dbReference type="ARBA" id="ARBA00022801"/>
    </source>
</evidence>
<evidence type="ECO:0000256" key="9">
    <source>
        <dbReference type="SAM" id="Phobius"/>
    </source>
</evidence>
<dbReference type="InterPro" id="IPR007369">
    <property type="entry name" value="Peptidase_A22B_SPP"/>
</dbReference>
<dbReference type="PANTHER" id="PTHR12174:SF23">
    <property type="entry name" value="MINOR HISTOCOMPATIBILITY ANTIGEN H13"/>
    <property type="match status" value="1"/>
</dbReference>
<evidence type="ECO:0000313" key="10">
    <source>
        <dbReference type="EMBL" id="KAK9852089.1"/>
    </source>
</evidence>
<dbReference type="InterPro" id="IPR006639">
    <property type="entry name" value="Preselin/SPP"/>
</dbReference>
<comment type="similarity">
    <text evidence="2">Belongs to the peptidase A22B family.</text>
</comment>
<feature type="region of interest" description="Disordered" evidence="8">
    <location>
        <begin position="298"/>
        <end position="325"/>
    </location>
</feature>
<organism evidence="10 11">
    <name type="scientific">Apatococcus fuscideae</name>
    <dbReference type="NCBI Taxonomy" id="2026836"/>
    <lineage>
        <taxon>Eukaryota</taxon>
        <taxon>Viridiplantae</taxon>
        <taxon>Chlorophyta</taxon>
        <taxon>core chlorophytes</taxon>
        <taxon>Trebouxiophyceae</taxon>
        <taxon>Chlorellales</taxon>
        <taxon>Chlorellaceae</taxon>
        <taxon>Apatococcus</taxon>
    </lineage>
</organism>
<dbReference type="GO" id="GO:0006465">
    <property type="term" value="P:signal peptide processing"/>
    <property type="evidence" value="ECO:0007669"/>
    <property type="project" value="TreeGrafter"/>
</dbReference>
<feature type="compositionally biased region" description="Polar residues" evidence="8">
    <location>
        <begin position="298"/>
        <end position="319"/>
    </location>
</feature>
<evidence type="ECO:0000256" key="2">
    <source>
        <dbReference type="ARBA" id="ARBA00006859"/>
    </source>
</evidence>
<dbReference type="Pfam" id="PF04258">
    <property type="entry name" value="Peptidase_A22B"/>
    <property type="match status" value="1"/>
</dbReference>
<feature type="transmembrane region" description="Helical" evidence="9">
    <location>
        <begin position="145"/>
        <end position="166"/>
    </location>
</feature>
<keyword evidence="7 9" id="KW-0472">Membrane</keyword>
<protein>
    <recommendedName>
        <fullName evidence="12">Minor histocompatibility antigen H13</fullName>
    </recommendedName>
</protein>
<evidence type="ECO:0000256" key="5">
    <source>
        <dbReference type="ARBA" id="ARBA00022824"/>
    </source>
</evidence>
<dbReference type="GO" id="GO:0033619">
    <property type="term" value="P:membrane protein proteolysis"/>
    <property type="evidence" value="ECO:0007669"/>
    <property type="project" value="TreeGrafter"/>
</dbReference>
<reference evidence="10 11" key="1">
    <citation type="journal article" date="2024" name="Nat. Commun.">
        <title>Phylogenomics reveals the evolutionary origins of lichenization in chlorophyte algae.</title>
        <authorList>
            <person name="Puginier C."/>
            <person name="Libourel C."/>
            <person name="Otte J."/>
            <person name="Skaloud P."/>
            <person name="Haon M."/>
            <person name="Grisel S."/>
            <person name="Petersen M."/>
            <person name="Berrin J.G."/>
            <person name="Delaux P.M."/>
            <person name="Dal Grande F."/>
            <person name="Keller J."/>
        </authorList>
    </citation>
    <scope>NUCLEOTIDE SEQUENCE [LARGE SCALE GENOMIC DNA]</scope>
    <source>
        <strain evidence="10 11">SAG 2523</strain>
    </source>
</reference>
<comment type="caution">
    <text evidence="10">The sequence shown here is derived from an EMBL/GenBank/DDBJ whole genome shotgun (WGS) entry which is preliminary data.</text>
</comment>
<keyword evidence="4" id="KW-0378">Hydrolase</keyword>
<comment type="subcellular location">
    <subcellularLocation>
        <location evidence="1">Endoplasmic reticulum membrane</location>
        <topology evidence="1">Multi-pass membrane protein</topology>
    </subcellularLocation>
</comment>